<accession>A0ACC2KB47</accession>
<evidence type="ECO:0000313" key="2">
    <source>
        <dbReference type="Proteomes" id="UP001234297"/>
    </source>
</evidence>
<sequence length="610" mass="67795">MASLSFLATTTTTSSPLHHPPKSSSTAPRRRFYTCCKTRESSSKNTANTTDTTDNSKREKPESGSVLRLDRRNVLLGLGGLYAASTLTGSGNMAVGAPISPPDLSKCHLADGGDGVGKVQCCPPYGSDTPIVDYQFPSSSKPLRVRRPAHLLEKEEIEKYKEAITKMRELTKTDPNDPRGWMQQANVHCQFCNGAYDQVGFDSALLQVHFSWLFLPWHRWYLHFYERILGSLIGDDTFALPFWNWDTQDGMRMPSIFADTTSSLYDENRNLSHLPPAVMDFKYAYGDAVPSTDEEVKEVENKNLLQIRTSYKEGLTLPELFMGDPVRAGETMDDSTNSSGSLETIHNGVHQWTGPDTEPYMDMGNFYSAARDPIFFCHHSNVDRMWHIYRAMRGHKTEFEDTDWLDASFLFMDENKQLVKVNVRDSLNSLKLKYTYEEVALPWAETGLRTKITKATTKAKTDDTTVAVSEFGSSPITLDKTIRVLVTRPKTSRSKTDKEEAVEALVISGIQAPIFKPSRFDVYVTTPSGDGVVSSDLGELAGSFVKLPHHGDSKDSTTTQTKKTKLKLGINNLLEDINAEAAEKLVVSLVPRLGNITVGGVSVQLLNTGS</sequence>
<organism evidence="1 2">
    <name type="scientific">Persea americana</name>
    <name type="common">Avocado</name>
    <dbReference type="NCBI Taxonomy" id="3435"/>
    <lineage>
        <taxon>Eukaryota</taxon>
        <taxon>Viridiplantae</taxon>
        <taxon>Streptophyta</taxon>
        <taxon>Embryophyta</taxon>
        <taxon>Tracheophyta</taxon>
        <taxon>Spermatophyta</taxon>
        <taxon>Magnoliopsida</taxon>
        <taxon>Magnoliidae</taxon>
        <taxon>Laurales</taxon>
        <taxon>Lauraceae</taxon>
        <taxon>Persea</taxon>
    </lineage>
</organism>
<keyword evidence="2" id="KW-1185">Reference proteome</keyword>
<gene>
    <name evidence="1" type="ORF">MRB53_014365</name>
</gene>
<proteinExistence type="predicted"/>
<protein>
    <submittedName>
        <fullName evidence="1">Uncharacterized protein</fullName>
    </submittedName>
</protein>
<dbReference type="Proteomes" id="UP001234297">
    <property type="component" value="Chromosome 4"/>
</dbReference>
<comment type="caution">
    <text evidence="1">The sequence shown here is derived from an EMBL/GenBank/DDBJ whole genome shotgun (WGS) entry which is preliminary data.</text>
</comment>
<reference evidence="1 2" key="1">
    <citation type="journal article" date="2022" name="Hortic Res">
        <title>A haplotype resolved chromosomal level avocado genome allows analysis of novel avocado genes.</title>
        <authorList>
            <person name="Nath O."/>
            <person name="Fletcher S.J."/>
            <person name="Hayward A."/>
            <person name="Shaw L.M."/>
            <person name="Masouleh A.K."/>
            <person name="Furtado A."/>
            <person name="Henry R.J."/>
            <person name="Mitter N."/>
        </authorList>
    </citation>
    <scope>NUCLEOTIDE SEQUENCE [LARGE SCALE GENOMIC DNA]</scope>
    <source>
        <strain evidence="2">cv. Hass</strain>
    </source>
</reference>
<dbReference type="EMBL" id="CM056812">
    <property type="protein sequence ID" value="KAJ8618179.1"/>
    <property type="molecule type" value="Genomic_DNA"/>
</dbReference>
<evidence type="ECO:0000313" key="1">
    <source>
        <dbReference type="EMBL" id="KAJ8618179.1"/>
    </source>
</evidence>
<name>A0ACC2KB47_PERAE</name>